<dbReference type="PANTHER" id="PTHR22847">
    <property type="entry name" value="WD40 REPEAT PROTEIN"/>
    <property type="match status" value="1"/>
</dbReference>
<comment type="caution">
    <text evidence="4">The sequence shown here is derived from an EMBL/GenBank/DDBJ whole genome shotgun (WGS) entry which is preliminary data.</text>
</comment>
<reference evidence="4" key="1">
    <citation type="journal article" date="2020" name="Fungal Divers.">
        <title>Resolving the Mortierellaceae phylogeny through synthesis of multi-gene phylogenetics and phylogenomics.</title>
        <authorList>
            <person name="Vandepol N."/>
            <person name="Liber J."/>
            <person name="Desiro A."/>
            <person name="Na H."/>
            <person name="Kennedy M."/>
            <person name="Barry K."/>
            <person name="Grigoriev I.V."/>
            <person name="Miller A.N."/>
            <person name="O'Donnell K."/>
            <person name="Stajich J.E."/>
            <person name="Bonito G."/>
        </authorList>
    </citation>
    <scope>NUCLEOTIDE SEQUENCE</scope>
    <source>
        <strain evidence="4">NRRL 28262</strain>
    </source>
</reference>
<proteinExistence type="predicted"/>
<dbReference type="SUPFAM" id="SSF50978">
    <property type="entry name" value="WD40 repeat-like"/>
    <property type="match status" value="1"/>
</dbReference>
<dbReference type="EMBL" id="JAAAIL010000252">
    <property type="protein sequence ID" value="KAG0277734.1"/>
    <property type="molecule type" value="Genomic_DNA"/>
</dbReference>
<evidence type="ECO:0000313" key="4">
    <source>
        <dbReference type="EMBL" id="KAG0277734.1"/>
    </source>
</evidence>
<keyword evidence="2" id="KW-0677">Repeat</keyword>
<dbReference type="SMART" id="SM00320">
    <property type="entry name" value="WD40"/>
    <property type="match status" value="4"/>
</dbReference>
<dbReference type="Gene3D" id="2.130.10.10">
    <property type="entry name" value="YVTN repeat-like/Quinoprotein amine dehydrogenase"/>
    <property type="match status" value="1"/>
</dbReference>
<evidence type="ECO:0000256" key="2">
    <source>
        <dbReference type="ARBA" id="ARBA00022737"/>
    </source>
</evidence>
<dbReference type="Proteomes" id="UP001194580">
    <property type="component" value="Unassembled WGS sequence"/>
</dbReference>
<feature type="repeat" description="WD" evidence="3">
    <location>
        <begin position="219"/>
        <end position="254"/>
    </location>
</feature>
<organism evidence="4 5">
    <name type="scientific">Linnemannia exigua</name>
    <dbReference type="NCBI Taxonomy" id="604196"/>
    <lineage>
        <taxon>Eukaryota</taxon>
        <taxon>Fungi</taxon>
        <taxon>Fungi incertae sedis</taxon>
        <taxon>Mucoromycota</taxon>
        <taxon>Mortierellomycotina</taxon>
        <taxon>Mortierellomycetes</taxon>
        <taxon>Mortierellales</taxon>
        <taxon>Mortierellaceae</taxon>
        <taxon>Linnemannia</taxon>
    </lineage>
</organism>
<gene>
    <name evidence="4" type="ORF">BGZ95_005454</name>
</gene>
<dbReference type="Pfam" id="PF00400">
    <property type="entry name" value="WD40"/>
    <property type="match status" value="3"/>
</dbReference>
<dbReference type="PANTHER" id="PTHR22847:SF637">
    <property type="entry name" value="WD REPEAT DOMAIN 5B"/>
    <property type="match status" value="1"/>
</dbReference>
<evidence type="ECO:0000256" key="3">
    <source>
        <dbReference type="PROSITE-ProRule" id="PRU00221"/>
    </source>
</evidence>
<dbReference type="AlphaFoldDB" id="A0AAD4DGQ2"/>
<protein>
    <submittedName>
        <fullName evidence="4">Uncharacterized protein</fullName>
    </submittedName>
</protein>
<dbReference type="InterPro" id="IPR001680">
    <property type="entry name" value="WD40_rpt"/>
</dbReference>
<evidence type="ECO:0000256" key="1">
    <source>
        <dbReference type="ARBA" id="ARBA00022574"/>
    </source>
</evidence>
<dbReference type="PROSITE" id="PS50082">
    <property type="entry name" value="WD_REPEATS_2"/>
    <property type="match status" value="1"/>
</dbReference>
<dbReference type="InterPro" id="IPR036322">
    <property type="entry name" value="WD40_repeat_dom_sf"/>
</dbReference>
<name>A0AAD4DGQ2_9FUNG</name>
<dbReference type="InterPro" id="IPR015943">
    <property type="entry name" value="WD40/YVTN_repeat-like_dom_sf"/>
</dbReference>
<evidence type="ECO:0000313" key="5">
    <source>
        <dbReference type="Proteomes" id="UP001194580"/>
    </source>
</evidence>
<keyword evidence="1 3" id="KW-0853">WD repeat</keyword>
<keyword evidence="5" id="KW-1185">Reference proteome</keyword>
<sequence length="324" mass="35470">MRHWEHAAGTPEALLSEFPTALSVESVVFSVDGKHLAIGSNGRPIPSGNEVTDLAYSRCGRWGVSLVMNTVVQLRELCGDKKNHILLLRRKELAQIGGVAFSPIGNQLAIGSWSGTVWLFDPESKEKLTTKTLLQEQVLVLAYSPDGLELALGSESTIYLWDLQSDTPGIMLNRGGSPICSLAYSPCGEWLTSGFENNTILLWRRQPDEVERWSCAAMIRGFFDHVCDVAWNPVVPMEFVTGCKDGSVRVWQVSKYGEESKGVVEGFCVKMVWGPNLGILCVEGLVCQHATGLSLPYRKMLIQRGAVKSTVSLVADGEKAVAEK</sequence>
<dbReference type="GO" id="GO:1990234">
    <property type="term" value="C:transferase complex"/>
    <property type="evidence" value="ECO:0007669"/>
    <property type="project" value="UniProtKB-ARBA"/>
</dbReference>
<accession>A0AAD4DGQ2</accession>